<dbReference type="InterPro" id="IPR001623">
    <property type="entry name" value="DnaJ_domain"/>
</dbReference>
<evidence type="ECO:0000256" key="5">
    <source>
        <dbReference type="SAM" id="Coils"/>
    </source>
</evidence>
<dbReference type="PROSITE" id="PS50157">
    <property type="entry name" value="ZINC_FINGER_C2H2_2"/>
    <property type="match status" value="2"/>
</dbReference>
<dbReference type="InterPro" id="IPR054076">
    <property type="entry name" value="ZUO1-like_ZHD"/>
</dbReference>
<evidence type="ECO:0000256" key="2">
    <source>
        <dbReference type="ARBA" id="ARBA00022771"/>
    </source>
</evidence>
<dbReference type="SUPFAM" id="SSF46565">
    <property type="entry name" value="Chaperone J-domain"/>
    <property type="match status" value="1"/>
</dbReference>
<dbReference type="InterPro" id="IPR018253">
    <property type="entry name" value="DnaJ_domain_CS"/>
</dbReference>
<dbReference type="GO" id="GO:0008270">
    <property type="term" value="F:zinc ion binding"/>
    <property type="evidence" value="ECO:0007669"/>
    <property type="project" value="UniProtKB-KW"/>
</dbReference>
<evidence type="ECO:0000313" key="10">
    <source>
        <dbReference type="Proteomes" id="UP001485043"/>
    </source>
</evidence>
<feature type="domain" description="C2H2-type" evidence="8">
    <location>
        <begin position="294"/>
        <end position="323"/>
    </location>
</feature>
<proteinExistence type="predicted"/>
<evidence type="ECO:0000259" key="7">
    <source>
        <dbReference type="PROSITE" id="PS50076"/>
    </source>
</evidence>
<feature type="domain" description="J" evidence="7">
    <location>
        <begin position="3"/>
        <end position="69"/>
    </location>
</feature>
<protein>
    <submittedName>
        <fullName evidence="9">Uncharacterized protein</fullName>
    </submittedName>
</protein>
<keyword evidence="2 4" id="KW-0863">Zinc-finger</keyword>
<dbReference type="Proteomes" id="UP001485043">
    <property type="component" value="Unassembled WGS sequence"/>
</dbReference>
<evidence type="ECO:0000256" key="6">
    <source>
        <dbReference type="SAM" id="MobiDB-lite"/>
    </source>
</evidence>
<dbReference type="InterPro" id="IPR036236">
    <property type="entry name" value="Znf_C2H2_sf"/>
</dbReference>
<dbReference type="SMART" id="SM00355">
    <property type="entry name" value="ZnF_C2H2"/>
    <property type="match status" value="2"/>
</dbReference>
<dbReference type="Pfam" id="PF12171">
    <property type="entry name" value="zf-C2H2_jaz"/>
    <property type="match status" value="1"/>
</dbReference>
<dbReference type="Gene3D" id="1.10.287.110">
    <property type="entry name" value="DnaJ domain"/>
    <property type="match status" value="1"/>
</dbReference>
<reference evidence="9 10" key="1">
    <citation type="journal article" date="2024" name="Nat. Commun.">
        <title>Phylogenomics reveals the evolutionary origins of lichenization in chlorophyte algae.</title>
        <authorList>
            <person name="Puginier C."/>
            <person name="Libourel C."/>
            <person name="Otte J."/>
            <person name="Skaloud P."/>
            <person name="Haon M."/>
            <person name="Grisel S."/>
            <person name="Petersen M."/>
            <person name="Berrin J.G."/>
            <person name="Delaux P.M."/>
            <person name="Dal Grande F."/>
            <person name="Keller J."/>
        </authorList>
    </citation>
    <scope>NUCLEOTIDE SEQUENCE [LARGE SCALE GENOMIC DNA]</scope>
    <source>
        <strain evidence="9 10">SAG 2523</strain>
    </source>
</reference>
<dbReference type="PANTHER" id="PTHR45495">
    <property type="entry name" value="DNAJ PROTEIN JJJ1 HOMOLOG"/>
    <property type="match status" value="1"/>
</dbReference>
<dbReference type="CDD" id="cd06257">
    <property type="entry name" value="DnaJ"/>
    <property type="match status" value="1"/>
</dbReference>
<dbReference type="Pfam" id="PF00226">
    <property type="entry name" value="DnaJ"/>
    <property type="match status" value="1"/>
</dbReference>
<dbReference type="Gene3D" id="3.30.160.60">
    <property type="entry name" value="Classic Zinc Finger"/>
    <property type="match status" value="1"/>
</dbReference>
<keyword evidence="10" id="KW-1185">Reference proteome</keyword>
<dbReference type="PRINTS" id="PR00625">
    <property type="entry name" value="JDOMAIN"/>
</dbReference>
<dbReference type="InterPro" id="IPR022755">
    <property type="entry name" value="Znf_C2H2_jaz"/>
</dbReference>
<dbReference type="InterPro" id="IPR036869">
    <property type="entry name" value="J_dom_sf"/>
</dbReference>
<dbReference type="InterPro" id="IPR013087">
    <property type="entry name" value="Znf_C2H2_type"/>
</dbReference>
<dbReference type="SUPFAM" id="SSF57667">
    <property type="entry name" value="beta-beta-alpha zinc fingers"/>
    <property type="match status" value="1"/>
</dbReference>
<keyword evidence="5" id="KW-0175">Coiled coil</keyword>
<evidence type="ECO:0000259" key="8">
    <source>
        <dbReference type="PROSITE" id="PS50157"/>
    </source>
</evidence>
<accession>A0AAW1TCH1</accession>
<evidence type="ECO:0000256" key="1">
    <source>
        <dbReference type="ARBA" id="ARBA00022723"/>
    </source>
</evidence>
<comment type="caution">
    <text evidence="9">The sequence shown here is derived from an EMBL/GenBank/DDBJ whole genome shotgun (WGS) entry which is preliminary data.</text>
</comment>
<dbReference type="SMART" id="SM00271">
    <property type="entry name" value="DnaJ"/>
    <property type="match status" value="1"/>
</dbReference>
<dbReference type="EMBL" id="JALJOV010000160">
    <property type="protein sequence ID" value="KAK9866465.1"/>
    <property type="molecule type" value="Genomic_DNA"/>
</dbReference>
<evidence type="ECO:0000256" key="4">
    <source>
        <dbReference type="PROSITE-ProRule" id="PRU00042"/>
    </source>
</evidence>
<sequence length="412" mass="46728">MRCLYAVLQVDQSADDAAIRSAYRKGALQWHPDKNQNRLEEADTRFKELQNAYEILSDKHERAWYDDHREAILRSGDQHQAGAEGFSAGEKPDDFVDLYSFFSKSCFSGYNDGPQGFYTVYAGIFQKVAEQEAAAADAGSSSMHDAEAPPFGSSSMQWNQVAAFYNHWLAFVSCQEFTWADQYHPATAAVRKVRRMMEDENKKRRKAMRKEFNETVRELVAFVRKRDKRVIAHQAEEAKLRAEKEAEALKRREEERVARLEAAKLYVEADWIRESEAAADGYTSEDEAEQSDQYECVACDKIFKSEKALTNHTRSKKHKEKLQALREALSEDAALGTAAIDQSMNDHTDSNAEPKIRRGKKKKKQQQQPGVKIPDPIDASEGAASCSVCGHLFASRNQMFKHIAATGHAVRR</sequence>
<feature type="domain" description="C2H2-type" evidence="8">
    <location>
        <begin position="384"/>
        <end position="412"/>
    </location>
</feature>
<evidence type="ECO:0000313" key="9">
    <source>
        <dbReference type="EMBL" id="KAK9866465.1"/>
    </source>
</evidence>
<dbReference type="PROSITE" id="PS00028">
    <property type="entry name" value="ZINC_FINGER_C2H2_1"/>
    <property type="match status" value="2"/>
</dbReference>
<dbReference type="PROSITE" id="PS50076">
    <property type="entry name" value="DNAJ_2"/>
    <property type="match status" value="1"/>
</dbReference>
<dbReference type="GO" id="GO:0003676">
    <property type="term" value="F:nucleic acid binding"/>
    <property type="evidence" value="ECO:0007669"/>
    <property type="project" value="InterPro"/>
</dbReference>
<dbReference type="Pfam" id="PF21884">
    <property type="entry name" value="ZUO1-like_ZHD"/>
    <property type="match status" value="1"/>
</dbReference>
<gene>
    <name evidence="9" type="ORF">WJX84_009080</name>
</gene>
<organism evidence="9 10">
    <name type="scientific">Apatococcus fuscideae</name>
    <dbReference type="NCBI Taxonomy" id="2026836"/>
    <lineage>
        <taxon>Eukaryota</taxon>
        <taxon>Viridiplantae</taxon>
        <taxon>Chlorophyta</taxon>
        <taxon>core chlorophytes</taxon>
        <taxon>Trebouxiophyceae</taxon>
        <taxon>Chlorellales</taxon>
        <taxon>Chlorellaceae</taxon>
        <taxon>Apatococcus</taxon>
    </lineage>
</organism>
<feature type="region of interest" description="Disordered" evidence="6">
    <location>
        <begin position="337"/>
        <end position="378"/>
    </location>
</feature>
<keyword evidence="1" id="KW-0479">Metal-binding</keyword>
<dbReference type="PROSITE" id="PS00636">
    <property type="entry name" value="DNAJ_1"/>
    <property type="match status" value="1"/>
</dbReference>
<dbReference type="InterPro" id="IPR003604">
    <property type="entry name" value="Matrin/U1-like-C_Znf_C2H2"/>
</dbReference>
<name>A0AAW1TCH1_9CHLO</name>
<dbReference type="SMART" id="SM00451">
    <property type="entry name" value="ZnF_U1"/>
    <property type="match status" value="1"/>
</dbReference>
<dbReference type="AlphaFoldDB" id="A0AAW1TCH1"/>
<feature type="compositionally biased region" description="Basic and acidic residues" evidence="6">
    <location>
        <begin position="344"/>
        <end position="356"/>
    </location>
</feature>
<evidence type="ECO:0000256" key="3">
    <source>
        <dbReference type="ARBA" id="ARBA00022833"/>
    </source>
</evidence>
<dbReference type="PANTHER" id="PTHR45495:SF1">
    <property type="entry name" value="DNAJ PROTEIN JJJ1 HOMOLOG"/>
    <property type="match status" value="1"/>
</dbReference>
<feature type="coiled-coil region" evidence="5">
    <location>
        <begin position="190"/>
        <end position="263"/>
    </location>
</feature>
<dbReference type="InterPro" id="IPR044648">
    <property type="entry name" value="JJJ1_plant"/>
</dbReference>
<keyword evidence="3" id="KW-0862">Zinc</keyword>